<name>A0A4V5NEH2_9PEZI</name>
<dbReference type="SUPFAM" id="SSF69572">
    <property type="entry name" value="Activating enzymes of the ubiquitin-like proteins"/>
    <property type="match status" value="1"/>
</dbReference>
<dbReference type="STRING" id="331657.A0A4V5NEH2"/>
<evidence type="ECO:0000313" key="7">
    <source>
        <dbReference type="EMBL" id="TKA76621.1"/>
    </source>
</evidence>
<feature type="domain" description="THIF-type NAD/FAD binding fold" evidence="5">
    <location>
        <begin position="19"/>
        <end position="550"/>
    </location>
</feature>
<evidence type="ECO:0000259" key="5">
    <source>
        <dbReference type="Pfam" id="PF00899"/>
    </source>
</evidence>
<dbReference type="PANTHER" id="PTHR10953:SF29">
    <property type="entry name" value="NEDD8-ACTIVATING ENZYME E1 REGULATORY SUBUNIT"/>
    <property type="match status" value="1"/>
</dbReference>
<comment type="similarity">
    <text evidence="2 4">Belongs to the ubiquitin-activating E1 family. ULA1 subfamily.</text>
</comment>
<protein>
    <recommendedName>
        <fullName evidence="4">NEDD8-activating enzyme E1 regulatory subunit</fullName>
    </recommendedName>
</protein>
<evidence type="ECO:0000256" key="4">
    <source>
        <dbReference type="PIRNR" id="PIRNR039099"/>
    </source>
</evidence>
<comment type="caution">
    <text evidence="6">The sequence shown here is derived from an EMBL/GenBank/DDBJ whole genome shotgun (WGS) entry which is preliminary data.</text>
</comment>
<organism evidence="6 8">
    <name type="scientific">Cryomyces minteri</name>
    <dbReference type="NCBI Taxonomy" id="331657"/>
    <lineage>
        <taxon>Eukaryota</taxon>
        <taxon>Fungi</taxon>
        <taxon>Dikarya</taxon>
        <taxon>Ascomycota</taxon>
        <taxon>Pezizomycotina</taxon>
        <taxon>Dothideomycetes</taxon>
        <taxon>Dothideomycetes incertae sedis</taxon>
        <taxon>Cryomyces</taxon>
    </lineage>
</organism>
<keyword evidence="3 4" id="KW-0833">Ubl conjugation pathway</keyword>
<dbReference type="PIRSF" id="PIRSF039099">
    <property type="entry name" value="APP-BP1"/>
    <property type="match status" value="1"/>
</dbReference>
<dbReference type="GO" id="GO:0019781">
    <property type="term" value="F:NEDD8 activating enzyme activity"/>
    <property type="evidence" value="ECO:0007669"/>
    <property type="project" value="UniProtKB-UniRule"/>
</dbReference>
<comment type="pathway">
    <text evidence="1 4">Protein modification; protein neddylation.</text>
</comment>
<dbReference type="Proteomes" id="UP000308768">
    <property type="component" value="Unassembled WGS sequence"/>
</dbReference>
<evidence type="ECO:0000313" key="6">
    <source>
        <dbReference type="EMBL" id="TKA66449.1"/>
    </source>
</evidence>
<accession>A0A4V5NEH2</accession>
<keyword evidence="8" id="KW-1185">Reference proteome</keyword>
<gene>
    <name evidence="7" type="ORF">B0A49_02869</name>
    <name evidence="6" type="ORF">B0A49_05078</name>
</gene>
<dbReference type="InterPro" id="IPR000594">
    <property type="entry name" value="ThiF_NAD_FAD-bd"/>
</dbReference>
<dbReference type="PANTHER" id="PTHR10953">
    <property type="entry name" value="UBIQUITIN-ACTIVATING ENZYME E1"/>
    <property type="match status" value="1"/>
</dbReference>
<evidence type="ECO:0000256" key="1">
    <source>
        <dbReference type="ARBA" id="ARBA00005032"/>
    </source>
</evidence>
<sequence>MGDVTPPPLQGPTAKEKKYDRQLRLWAASGQAALEDAHILLINSGPGVVGVEALKNLVLPGIGQFTILDSSVVAEEDLGVNFFLDESCLGGFRAEHCCNFLKELNPDVQGNFVTEPLQSFITKPNALQPFTLILVTSPVVPEILATISVYAQQHAIPAFYTHSVGFYSHFSLLLPPAFPIVETHPDPETTTNLQLLTPWPALSKLAEEKTHGLDSMIDDDHGHVPYVLLLLYYLGRWKASHNGLVPQSYSEKTAFRDLVRSGERTKTAEGGEENFDEAAKAVLKTLNPSAPGSSVKEVFAAEECQNLTKDSANFWVIAHAVSTFHQTHSVLPLPGAVPDMKARSKDYIELQNVYKSKAREDVAEVLATVRSLEKELGRSIPIDEKEVEAFCKGAGYIKLVRGRPFHIARPNEMVKWGDRARFAAGALENPDSLILLYIAFLAYDSFVASHLIDALGGAQKVPGLDAAEPDTQKMIGIAEAIIDSLLNEASRFIKDPEYSEIKHASARFVEEIVRAGGSELHNIAALTGGMVAQEVIKVITKQYVPVDNTCLFDGIASKTSVLRL</sequence>
<dbReference type="InterPro" id="IPR030667">
    <property type="entry name" value="APP-BP1"/>
</dbReference>
<evidence type="ECO:0000313" key="8">
    <source>
        <dbReference type="Proteomes" id="UP000308768"/>
    </source>
</evidence>
<dbReference type="InterPro" id="IPR035985">
    <property type="entry name" value="Ubiquitin-activating_enz"/>
</dbReference>
<evidence type="ECO:0000256" key="2">
    <source>
        <dbReference type="ARBA" id="ARBA00006868"/>
    </source>
</evidence>
<dbReference type="EMBL" id="NAJN01001019">
    <property type="protein sequence ID" value="TKA66449.1"/>
    <property type="molecule type" value="Genomic_DNA"/>
</dbReference>
<dbReference type="UniPathway" id="UPA00885"/>
<comment type="function">
    <text evidence="4">Regulatory subunit of the dimeric UBA3-ULA1 E1 enzyme.</text>
</comment>
<dbReference type="Gene3D" id="3.40.50.720">
    <property type="entry name" value="NAD(P)-binding Rossmann-like Domain"/>
    <property type="match status" value="2"/>
</dbReference>
<dbReference type="EMBL" id="NAJN01000228">
    <property type="protein sequence ID" value="TKA76621.1"/>
    <property type="molecule type" value="Genomic_DNA"/>
</dbReference>
<evidence type="ECO:0000256" key="3">
    <source>
        <dbReference type="ARBA" id="ARBA00022786"/>
    </source>
</evidence>
<dbReference type="AlphaFoldDB" id="A0A4V5NEH2"/>
<dbReference type="GO" id="GO:0045116">
    <property type="term" value="P:protein neddylation"/>
    <property type="evidence" value="ECO:0007669"/>
    <property type="project" value="UniProtKB-UniRule"/>
</dbReference>
<dbReference type="OrthoDB" id="1708823at2759"/>
<proteinExistence type="inferred from homology"/>
<reference evidence="6 8" key="1">
    <citation type="submission" date="2017-03" db="EMBL/GenBank/DDBJ databases">
        <title>Genomes of endolithic fungi from Antarctica.</title>
        <authorList>
            <person name="Coleine C."/>
            <person name="Masonjones S."/>
            <person name="Stajich J.E."/>
        </authorList>
    </citation>
    <scope>NUCLEOTIDE SEQUENCE [LARGE SCALE GENOMIC DNA]</scope>
    <source>
        <strain evidence="6 8">CCFEE 5187</strain>
    </source>
</reference>
<dbReference type="InterPro" id="IPR045886">
    <property type="entry name" value="ThiF/MoeB/HesA"/>
</dbReference>
<dbReference type="GO" id="GO:0005737">
    <property type="term" value="C:cytoplasm"/>
    <property type="evidence" value="ECO:0007669"/>
    <property type="project" value="TreeGrafter"/>
</dbReference>
<dbReference type="Pfam" id="PF00899">
    <property type="entry name" value="ThiF"/>
    <property type="match status" value="1"/>
</dbReference>